<dbReference type="SUPFAM" id="SSF56784">
    <property type="entry name" value="HAD-like"/>
    <property type="match status" value="1"/>
</dbReference>
<accession>A0A368QDN2</accession>
<dbReference type="PANTHER" id="PTHR31284:SF33">
    <property type="entry name" value="STEM 28 KDA GLYCOPROTEIN"/>
    <property type="match status" value="1"/>
</dbReference>
<dbReference type="AlphaFoldDB" id="A0A368QDN2"/>
<dbReference type="OrthoDB" id="59415at2759"/>
<reference evidence="4" key="2">
    <citation type="submission" date="2015-07" db="EMBL/GenBank/DDBJ databases">
        <authorList>
            <person name="Noorani M."/>
        </authorList>
    </citation>
    <scope>NUCLEOTIDE SEQUENCE</scope>
    <source>
        <strain evidence="4">Yugu1</strain>
    </source>
</reference>
<evidence type="ECO:0008006" key="5">
    <source>
        <dbReference type="Google" id="ProtNLM"/>
    </source>
</evidence>
<feature type="signal peptide" evidence="3">
    <location>
        <begin position="1"/>
        <end position="20"/>
    </location>
</feature>
<feature type="chain" id="PRO_5016680043" description="Acid phosphatase" evidence="3">
    <location>
        <begin position="21"/>
        <end position="318"/>
    </location>
</feature>
<proteinExistence type="predicted"/>
<gene>
    <name evidence="4" type="ORF">SETIT_3G110100v2</name>
</gene>
<evidence type="ECO:0000313" key="4">
    <source>
        <dbReference type="EMBL" id="RCV16095.1"/>
    </source>
</evidence>
<name>A0A368QDN2_SETIT</name>
<dbReference type="EMBL" id="CM003530">
    <property type="protein sequence ID" value="RCV16095.1"/>
    <property type="molecule type" value="Genomic_DNA"/>
</dbReference>
<protein>
    <recommendedName>
        <fullName evidence="5">Acid phosphatase</fullName>
    </recommendedName>
</protein>
<dbReference type="Pfam" id="PF03767">
    <property type="entry name" value="Acid_phosphat_B"/>
    <property type="match status" value="1"/>
</dbReference>
<feature type="compositionally biased region" description="Basic residues" evidence="2">
    <location>
        <begin position="248"/>
        <end position="269"/>
    </location>
</feature>
<feature type="region of interest" description="Disordered" evidence="2">
    <location>
        <begin position="248"/>
        <end position="279"/>
    </location>
</feature>
<dbReference type="Gene3D" id="3.40.50.1000">
    <property type="entry name" value="HAD superfamily/HAD-like"/>
    <property type="match status" value="1"/>
</dbReference>
<keyword evidence="1 3" id="KW-0732">Signal</keyword>
<dbReference type="InterPro" id="IPR036412">
    <property type="entry name" value="HAD-like_sf"/>
</dbReference>
<organism evidence="4">
    <name type="scientific">Setaria italica</name>
    <name type="common">Foxtail millet</name>
    <name type="synonym">Panicum italicum</name>
    <dbReference type="NCBI Taxonomy" id="4555"/>
    <lineage>
        <taxon>Eukaryota</taxon>
        <taxon>Viridiplantae</taxon>
        <taxon>Streptophyta</taxon>
        <taxon>Embryophyta</taxon>
        <taxon>Tracheophyta</taxon>
        <taxon>Spermatophyta</taxon>
        <taxon>Magnoliopsida</taxon>
        <taxon>Liliopsida</taxon>
        <taxon>Poales</taxon>
        <taxon>Poaceae</taxon>
        <taxon>PACMAD clade</taxon>
        <taxon>Panicoideae</taxon>
        <taxon>Panicodae</taxon>
        <taxon>Paniceae</taxon>
        <taxon>Cenchrinae</taxon>
        <taxon>Setaria</taxon>
    </lineage>
</organism>
<dbReference type="InterPro" id="IPR023214">
    <property type="entry name" value="HAD_sf"/>
</dbReference>
<evidence type="ECO:0000256" key="3">
    <source>
        <dbReference type="SAM" id="SignalP"/>
    </source>
</evidence>
<sequence length="318" mass="35485">MALRLPSLLVLLLMVHATRARDMGLEMVTTSAASGAGAGITSSGAPAVASCPSWRLGVETNNIRGWYSIPAECRGYVRDYMFGDLFRQDCAVVVREAAAYAEGLELAGDGEAVWVFDIDDTALSNLPYYADTGFGAQPYNATYFEEYVAKATAPALPEVLKLYEKLLALGIKVAFITGRHEYEREPTVKNLRSAGYHTWEKLVLKPRLEERSSKGILQESLALAHLAVVAGFVGGAVQVRRASEAGRRRVPHRWKHRRPVERPRRRAGGRPHLQGARPHVLRRLKSEIRPASMADRRCSMLAQLHMRMAVYFYFHMME</sequence>
<dbReference type="PANTHER" id="PTHR31284">
    <property type="entry name" value="ACID PHOSPHATASE-LIKE PROTEIN"/>
    <property type="match status" value="1"/>
</dbReference>
<dbReference type="KEGG" id="sita:101786680"/>
<reference evidence="4" key="1">
    <citation type="journal article" date="2012" name="Nat. Biotechnol.">
        <title>Reference genome sequence of the model plant Setaria.</title>
        <authorList>
            <person name="Bennetzen J.L."/>
            <person name="Schmutz J."/>
            <person name="Wang H."/>
            <person name="Percifield R."/>
            <person name="Hawkins J."/>
            <person name="Pontaroli A.C."/>
            <person name="Estep M."/>
            <person name="Feng L."/>
            <person name="Vaughn J.N."/>
            <person name="Grimwood J."/>
            <person name="Jenkins J."/>
            <person name="Barry K."/>
            <person name="Lindquist E."/>
            <person name="Hellsten U."/>
            <person name="Deshpande S."/>
            <person name="Wang X."/>
            <person name="Wu X."/>
            <person name="Mitros T."/>
            <person name="Triplett J."/>
            <person name="Yang X."/>
            <person name="Ye C.Y."/>
            <person name="Mauro-Herrera M."/>
            <person name="Wang L."/>
            <person name="Li P."/>
            <person name="Sharma M."/>
            <person name="Sharma R."/>
            <person name="Ronald P.C."/>
            <person name="Panaud O."/>
            <person name="Kellogg E.A."/>
            <person name="Brutnell T.P."/>
            <person name="Doust A.N."/>
            <person name="Tuskan G.A."/>
            <person name="Rokhsar D."/>
            <person name="Devos K.M."/>
        </authorList>
    </citation>
    <scope>NUCLEOTIDE SEQUENCE [LARGE SCALE GENOMIC DNA]</scope>
    <source>
        <strain evidence="4">Yugu1</strain>
    </source>
</reference>
<evidence type="ECO:0000256" key="2">
    <source>
        <dbReference type="SAM" id="MobiDB-lite"/>
    </source>
</evidence>
<evidence type="ECO:0000256" key="1">
    <source>
        <dbReference type="ARBA" id="ARBA00022729"/>
    </source>
</evidence>
<dbReference type="InterPro" id="IPR005519">
    <property type="entry name" value="Acid_phosphat_B-like"/>
</dbReference>